<evidence type="ECO:0000313" key="13">
    <source>
        <dbReference type="EnsemblMetazoa" id="G20330.1:cds"/>
    </source>
</evidence>
<feature type="domain" description="PHD-type" evidence="12">
    <location>
        <begin position="171"/>
        <end position="218"/>
    </location>
</feature>
<dbReference type="PROSITE" id="PS50016">
    <property type="entry name" value="ZF_PHD_2"/>
    <property type="match status" value="2"/>
</dbReference>
<evidence type="ECO:0000256" key="7">
    <source>
        <dbReference type="ARBA" id="ARBA00023125"/>
    </source>
</evidence>
<keyword evidence="8" id="KW-0804">Transcription</keyword>
<evidence type="ECO:0000256" key="1">
    <source>
        <dbReference type="ARBA" id="ARBA00004123"/>
    </source>
</evidence>
<name>A0A8W8JNB3_MAGGI</name>
<evidence type="ECO:0000256" key="5">
    <source>
        <dbReference type="ARBA" id="ARBA00022833"/>
    </source>
</evidence>
<evidence type="ECO:0000256" key="4">
    <source>
        <dbReference type="ARBA" id="ARBA00022771"/>
    </source>
</evidence>
<evidence type="ECO:0000259" key="12">
    <source>
        <dbReference type="PROSITE" id="PS50016"/>
    </source>
</evidence>
<keyword evidence="5" id="KW-0862">Zinc</keyword>
<comment type="subcellular location">
    <subcellularLocation>
        <location evidence="1">Nucleus</location>
    </subcellularLocation>
</comment>
<dbReference type="SMART" id="SM00249">
    <property type="entry name" value="PHD"/>
    <property type="match status" value="2"/>
</dbReference>
<dbReference type="InterPro" id="IPR001965">
    <property type="entry name" value="Znf_PHD"/>
</dbReference>
<dbReference type="Proteomes" id="UP000005408">
    <property type="component" value="Unassembled WGS sequence"/>
</dbReference>
<dbReference type="InterPro" id="IPR019786">
    <property type="entry name" value="Zinc_finger_PHD-type_CS"/>
</dbReference>
<evidence type="ECO:0000256" key="10">
    <source>
        <dbReference type="PROSITE-ProRule" id="PRU00146"/>
    </source>
</evidence>
<evidence type="ECO:0000256" key="6">
    <source>
        <dbReference type="ARBA" id="ARBA00023015"/>
    </source>
</evidence>
<feature type="domain" description="PHD-type" evidence="12">
    <location>
        <begin position="113"/>
        <end position="160"/>
    </location>
</feature>
<feature type="compositionally biased region" description="Basic residues" evidence="11">
    <location>
        <begin position="32"/>
        <end position="43"/>
    </location>
</feature>
<evidence type="ECO:0000256" key="9">
    <source>
        <dbReference type="ARBA" id="ARBA00023242"/>
    </source>
</evidence>
<dbReference type="GO" id="GO:0005634">
    <property type="term" value="C:nucleus"/>
    <property type="evidence" value="ECO:0007669"/>
    <property type="project" value="UniProtKB-SubCell"/>
</dbReference>
<dbReference type="InterPro" id="IPR013083">
    <property type="entry name" value="Znf_RING/FYVE/PHD"/>
</dbReference>
<dbReference type="GO" id="GO:0003677">
    <property type="term" value="F:DNA binding"/>
    <property type="evidence" value="ECO:0007669"/>
    <property type="project" value="UniProtKB-KW"/>
</dbReference>
<feature type="compositionally biased region" description="Basic residues" evidence="11">
    <location>
        <begin position="87"/>
        <end position="97"/>
    </location>
</feature>
<feature type="compositionally biased region" description="Basic and acidic residues" evidence="11">
    <location>
        <begin position="98"/>
        <end position="107"/>
    </location>
</feature>
<dbReference type="InterPro" id="IPR011011">
    <property type="entry name" value="Znf_FYVE_PHD"/>
</dbReference>
<keyword evidence="6" id="KW-0805">Transcription regulation</keyword>
<dbReference type="EnsemblMetazoa" id="G20330.1">
    <property type="protein sequence ID" value="G20330.1:cds"/>
    <property type="gene ID" value="G20330"/>
</dbReference>
<keyword evidence="4 10" id="KW-0863">Zinc-finger</keyword>
<dbReference type="PANTHER" id="PTHR24102">
    <property type="entry name" value="PHD FINGER PROTEIN"/>
    <property type="match status" value="1"/>
</dbReference>
<dbReference type="InterPro" id="IPR019787">
    <property type="entry name" value="Znf_PHD-finger"/>
</dbReference>
<dbReference type="Pfam" id="PF00628">
    <property type="entry name" value="PHD"/>
    <property type="match status" value="2"/>
</dbReference>
<dbReference type="SUPFAM" id="SSF57903">
    <property type="entry name" value="FYVE/PHD zinc finger"/>
    <property type="match status" value="2"/>
</dbReference>
<evidence type="ECO:0000256" key="8">
    <source>
        <dbReference type="ARBA" id="ARBA00023163"/>
    </source>
</evidence>
<dbReference type="PANTHER" id="PTHR24102:SF28">
    <property type="entry name" value="PHD-TYPE DOMAIN-CONTAINING PROTEIN"/>
    <property type="match status" value="1"/>
</dbReference>
<dbReference type="CDD" id="cd15531">
    <property type="entry name" value="PHD1_CHD_II"/>
    <property type="match status" value="1"/>
</dbReference>
<dbReference type="FunFam" id="3.30.40.10:FF:000011">
    <property type="entry name" value="chromodomain-helicase-DNA-binding protein 4 isoform X1"/>
    <property type="match status" value="1"/>
</dbReference>
<keyword evidence="3" id="KW-0479">Metal-binding</keyword>
<dbReference type="AlphaFoldDB" id="A0A8W8JNB3"/>
<feature type="region of interest" description="Disordered" evidence="11">
    <location>
        <begin position="1"/>
        <end position="107"/>
    </location>
</feature>
<keyword evidence="14" id="KW-1185">Reference proteome</keyword>
<keyword evidence="7" id="KW-0238">DNA-binding</keyword>
<sequence length="238" mass="26975">MTQSPHSDPVPEETSKKKRKKSKKTVPAIKIKIGKKKRGRKKAASALFPQDDDGVGYDTSDEEFERQLEEASILEEEEKAAAEAAPKKKSKTKKGRGARGEEEDKTNQQTEHQDYCEVCQQGGEIILCDTCPRAYHLVCFDPELEEPPEGKWSCPHCEGEGIKEQEEDDHMEFCRVCKDGGELLCCDTCPSAYHVHCLNPPMKMIPDGEWHCPRCSCEPLKGRVAKILTWRWTEPIQE</sequence>
<dbReference type="FunFam" id="3.30.40.10:FF:000001">
    <property type="entry name" value="chromodomain-helicase-DNA-binding protein 3 isoform X1"/>
    <property type="match status" value="1"/>
</dbReference>
<evidence type="ECO:0000256" key="11">
    <source>
        <dbReference type="SAM" id="MobiDB-lite"/>
    </source>
</evidence>
<protein>
    <recommendedName>
        <fullName evidence="12">PHD-type domain-containing protein</fullName>
    </recommendedName>
</protein>
<reference evidence="13" key="1">
    <citation type="submission" date="2022-08" db="UniProtKB">
        <authorList>
            <consortium name="EnsemblMetazoa"/>
        </authorList>
    </citation>
    <scope>IDENTIFICATION</scope>
    <source>
        <strain evidence="13">05x7-T-G4-1.051#20</strain>
    </source>
</reference>
<dbReference type="GO" id="GO:0008270">
    <property type="term" value="F:zinc ion binding"/>
    <property type="evidence" value="ECO:0007669"/>
    <property type="project" value="UniProtKB-KW"/>
</dbReference>
<evidence type="ECO:0000256" key="2">
    <source>
        <dbReference type="ARBA" id="ARBA00022553"/>
    </source>
</evidence>
<dbReference type="CDD" id="cd15532">
    <property type="entry name" value="PHD2_CHD_II"/>
    <property type="match status" value="1"/>
</dbReference>
<proteinExistence type="predicted"/>
<accession>A0A8W8JNB3</accession>
<feature type="compositionally biased region" description="Acidic residues" evidence="11">
    <location>
        <begin position="50"/>
        <end position="64"/>
    </location>
</feature>
<evidence type="ECO:0000313" key="14">
    <source>
        <dbReference type="Proteomes" id="UP000005408"/>
    </source>
</evidence>
<dbReference type="Gene3D" id="3.30.40.10">
    <property type="entry name" value="Zinc/RING finger domain, C3HC4 (zinc finger)"/>
    <property type="match status" value="2"/>
</dbReference>
<organism evidence="13 14">
    <name type="scientific">Magallana gigas</name>
    <name type="common">Pacific oyster</name>
    <name type="synonym">Crassostrea gigas</name>
    <dbReference type="NCBI Taxonomy" id="29159"/>
    <lineage>
        <taxon>Eukaryota</taxon>
        <taxon>Metazoa</taxon>
        <taxon>Spiralia</taxon>
        <taxon>Lophotrochozoa</taxon>
        <taxon>Mollusca</taxon>
        <taxon>Bivalvia</taxon>
        <taxon>Autobranchia</taxon>
        <taxon>Pteriomorphia</taxon>
        <taxon>Ostreida</taxon>
        <taxon>Ostreoidea</taxon>
        <taxon>Ostreidae</taxon>
        <taxon>Magallana</taxon>
    </lineage>
</organism>
<evidence type="ECO:0000256" key="3">
    <source>
        <dbReference type="ARBA" id="ARBA00022723"/>
    </source>
</evidence>
<keyword evidence="9" id="KW-0539">Nucleus</keyword>
<dbReference type="PROSITE" id="PS01359">
    <property type="entry name" value="ZF_PHD_1"/>
    <property type="match status" value="2"/>
</dbReference>
<keyword evidence="2" id="KW-0597">Phosphoprotein</keyword>